<feature type="chain" id="PRO_5004651721" evidence="1">
    <location>
        <begin position="21"/>
        <end position="164"/>
    </location>
</feature>
<keyword evidence="3" id="KW-1185">Reference proteome</keyword>
<accession>U4L7L4</accession>
<proteinExistence type="predicted"/>
<reference evidence="2 3" key="1">
    <citation type="journal article" date="2013" name="PLoS Genet.">
        <title>The genome and development-dependent transcriptomes of Pyronema confluens: a window into fungal evolution.</title>
        <authorList>
            <person name="Traeger S."/>
            <person name="Altegoer F."/>
            <person name="Freitag M."/>
            <person name="Gabaldon T."/>
            <person name="Kempken F."/>
            <person name="Kumar A."/>
            <person name="Marcet-Houben M."/>
            <person name="Poggeler S."/>
            <person name="Stajich J.E."/>
            <person name="Nowrousian M."/>
        </authorList>
    </citation>
    <scope>NUCLEOTIDE SEQUENCE [LARGE SCALE GENOMIC DNA]</scope>
    <source>
        <strain evidence="3">CBS 100304</strain>
        <tissue evidence="2">Vegetative mycelium</tissue>
    </source>
</reference>
<evidence type="ECO:0000256" key="1">
    <source>
        <dbReference type="SAM" id="SignalP"/>
    </source>
</evidence>
<name>U4L7L4_PYROM</name>
<dbReference type="EMBL" id="HF935437">
    <property type="protein sequence ID" value="CCX08904.1"/>
    <property type="molecule type" value="Genomic_DNA"/>
</dbReference>
<organism evidence="2 3">
    <name type="scientific">Pyronema omphalodes (strain CBS 100304)</name>
    <name type="common">Pyronema confluens</name>
    <dbReference type="NCBI Taxonomy" id="1076935"/>
    <lineage>
        <taxon>Eukaryota</taxon>
        <taxon>Fungi</taxon>
        <taxon>Dikarya</taxon>
        <taxon>Ascomycota</taxon>
        <taxon>Pezizomycotina</taxon>
        <taxon>Pezizomycetes</taxon>
        <taxon>Pezizales</taxon>
        <taxon>Pyronemataceae</taxon>
        <taxon>Pyronema</taxon>
    </lineage>
</organism>
<sequence length="164" mass="18680">MQLFTPVILLSAALFSSTFALPTNSDVNTSVVRKREWPAQGAIEFCKEEGFKSCWRLAPPSYNTCYSLTNGYAAEISSYRVDYDCCKFWDNDSCDKNPIFQAQNRENAKIEGKINNAIRSFRCHYECRYVYENTVKQVAAPGVPLKDPLGEDIPEKVVRIPIFQ</sequence>
<feature type="signal peptide" evidence="1">
    <location>
        <begin position="1"/>
        <end position="20"/>
    </location>
</feature>
<dbReference type="AlphaFoldDB" id="U4L7L4"/>
<evidence type="ECO:0000313" key="3">
    <source>
        <dbReference type="Proteomes" id="UP000018144"/>
    </source>
</evidence>
<protein>
    <submittedName>
        <fullName evidence="2">Uncharacterized protein</fullName>
    </submittedName>
</protein>
<keyword evidence="1" id="KW-0732">Signal</keyword>
<evidence type="ECO:0000313" key="2">
    <source>
        <dbReference type="EMBL" id="CCX08904.1"/>
    </source>
</evidence>
<dbReference type="Proteomes" id="UP000018144">
    <property type="component" value="Unassembled WGS sequence"/>
</dbReference>
<gene>
    <name evidence="2" type="ORF">PCON_08497</name>
</gene>